<evidence type="ECO:0000313" key="6">
    <source>
        <dbReference type="Proteomes" id="UP000509303"/>
    </source>
</evidence>
<sequence length="228" mass="23164">MLTIHGAELLLTGPGAEPVADGAVVVDGARIAAVGPYEEMAAEHPGARERRWPGLLTPGLLNARAAALLEAAYHPDPREAERLGTEPLADPAVLADLDLADARWGESARRGTQRMLRHGTTAVAGPFARPAVRTAVARAGLVVIPGSRASAAPGPAGAADPPAPALLDPIAALPAGTPPETTFTGPLSPGARADFAVFAVAAVAELATRGAASCVATVLDGRLVFRRR</sequence>
<protein>
    <recommendedName>
        <fullName evidence="4">Aminodeoxyfutalosine deaminase/Imidazolonepropionase-like composite domain-containing protein</fullName>
    </recommendedName>
</protein>
<evidence type="ECO:0000313" key="5">
    <source>
        <dbReference type="EMBL" id="QKW51668.1"/>
    </source>
</evidence>
<dbReference type="Gene3D" id="2.30.40.10">
    <property type="entry name" value="Urease, subunit C, domain 1"/>
    <property type="match status" value="1"/>
</dbReference>
<accession>A0A7H8ND23</accession>
<feature type="domain" description="Aminodeoxyfutalosine deaminase/Imidazolonepropionase-like composite" evidence="4">
    <location>
        <begin position="22"/>
        <end position="47"/>
    </location>
</feature>
<evidence type="ECO:0000259" key="4">
    <source>
        <dbReference type="Pfam" id="PF22039"/>
    </source>
</evidence>
<dbReference type="InterPro" id="IPR011059">
    <property type="entry name" value="Metal-dep_hydrolase_composite"/>
</dbReference>
<keyword evidence="2" id="KW-0378">Hydrolase</keyword>
<name>A0A7H8ND23_9ACTN</name>
<evidence type="ECO:0000256" key="1">
    <source>
        <dbReference type="ARBA" id="ARBA00022723"/>
    </source>
</evidence>
<gene>
    <name evidence="5" type="ORF">HUT08_21490</name>
</gene>
<dbReference type="GO" id="GO:0016810">
    <property type="term" value="F:hydrolase activity, acting on carbon-nitrogen (but not peptide) bonds"/>
    <property type="evidence" value="ECO:0007669"/>
    <property type="project" value="InterPro"/>
</dbReference>
<dbReference type="Proteomes" id="UP000509303">
    <property type="component" value="Chromosome"/>
</dbReference>
<keyword evidence="1" id="KW-0479">Metal-binding</keyword>
<dbReference type="RefSeq" id="WP_176163385.1">
    <property type="nucleotide sequence ID" value="NZ_CP054929.1"/>
</dbReference>
<dbReference type="InterPro" id="IPR054418">
    <property type="entry name" value="MQNX/HUTI_composite_N"/>
</dbReference>
<reference evidence="5 6" key="1">
    <citation type="submission" date="2020-06" db="EMBL/GenBank/DDBJ databases">
        <title>Genome mining for natural products.</title>
        <authorList>
            <person name="Zhang B."/>
            <person name="Shi J."/>
            <person name="Ge H."/>
        </authorList>
    </citation>
    <scope>NUCLEOTIDE SEQUENCE [LARGE SCALE GENOMIC DNA]</scope>
    <source>
        <strain evidence="5 6">NA00687</strain>
    </source>
</reference>
<dbReference type="GO" id="GO:0046872">
    <property type="term" value="F:metal ion binding"/>
    <property type="evidence" value="ECO:0007669"/>
    <property type="project" value="UniProtKB-KW"/>
</dbReference>
<evidence type="ECO:0000256" key="2">
    <source>
        <dbReference type="ARBA" id="ARBA00022801"/>
    </source>
</evidence>
<dbReference type="SUPFAM" id="SSF51338">
    <property type="entry name" value="Composite domain of metallo-dependent hydrolases"/>
    <property type="match status" value="1"/>
</dbReference>
<proteinExistence type="predicted"/>
<keyword evidence="3" id="KW-0862">Zinc</keyword>
<dbReference type="EMBL" id="CP054929">
    <property type="protein sequence ID" value="QKW51668.1"/>
    <property type="molecule type" value="Genomic_DNA"/>
</dbReference>
<keyword evidence="6" id="KW-1185">Reference proteome</keyword>
<organism evidence="5 6">
    <name type="scientific">Streptomyces buecherae</name>
    <dbReference type="NCBI Taxonomy" id="2763006"/>
    <lineage>
        <taxon>Bacteria</taxon>
        <taxon>Bacillati</taxon>
        <taxon>Actinomycetota</taxon>
        <taxon>Actinomycetes</taxon>
        <taxon>Kitasatosporales</taxon>
        <taxon>Streptomycetaceae</taxon>
        <taxon>Streptomyces</taxon>
    </lineage>
</organism>
<evidence type="ECO:0000256" key="3">
    <source>
        <dbReference type="ARBA" id="ARBA00022833"/>
    </source>
</evidence>
<dbReference type="AlphaFoldDB" id="A0A7H8ND23"/>
<dbReference type="Pfam" id="PF22039">
    <property type="entry name" value="HUTI_composite_bact"/>
    <property type="match status" value="1"/>
</dbReference>